<organism evidence="12 13">
    <name type="scientific">Riccia sorocarpa</name>
    <dbReference type="NCBI Taxonomy" id="122646"/>
    <lineage>
        <taxon>Eukaryota</taxon>
        <taxon>Viridiplantae</taxon>
        <taxon>Streptophyta</taxon>
        <taxon>Embryophyta</taxon>
        <taxon>Marchantiophyta</taxon>
        <taxon>Marchantiopsida</taxon>
        <taxon>Marchantiidae</taxon>
        <taxon>Marchantiales</taxon>
        <taxon>Ricciaceae</taxon>
        <taxon>Riccia</taxon>
    </lineage>
</organism>
<dbReference type="PROSITE" id="PS50208">
    <property type="entry name" value="CASPASE_P20"/>
    <property type="match status" value="1"/>
</dbReference>
<dbReference type="PRINTS" id="PR00376">
    <property type="entry name" value="IL1BCENZYME"/>
</dbReference>
<dbReference type="InterPro" id="IPR052374">
    <property type="entry name" value="SERAC1"/>
</dbReference>
<proteinExistence type="inferred from homology"/>
<dbReference type="InterPro" id="IPR002138">
    <property type="entry name" value="Pept_C14_p10"/>
</dbReference>
<evidence type="ECO:0000313" key="13">
    <source>
        <dbReference type="Proteomes" id="UP001633002"/>
    </source>
</evidence>
<evidence type="ECO:0000259" key="11">
    <source>
        <dbReference type="PROSITE" id="PS50208"/>
    </source>
</evidence>
<keyword evidence="7" id="KW-0472">Membrane</keyword>
<dbReference type="AlphaFoldDB" id="A0ABD3HNZ0"/>
<dbReference type="SUPFAM" id="SSF53474">
    <property type="entry name" value="alpha/beta-Hydrolases"/>
    <property type="match status" value="2"/>
</dbReference>
<dbReference type="SMART" id="SM00115">
    <property type="entry name" value="CASc"/>
    <property type="match status" value="1"/>
</dbReference>
<comment type="caution">
    <text evidence="12">The sequence shown here is derived from an EMBL/GenBank/DDBJ whole genome shotgun (WGS) entry which is preliminary data.</text>
</comment>
<evidence type="ECO:0000256" key="7">
    <source>
        <dbReference type="ARBA" id="ARBA00023136"/>
    </source>
</evidence>
<dbReference type="Gene3D" id="3.40.50.1820">
    <property type="entry name" value="alpha/beta hydrolase"/>
    <property type="match status" value="1"/>
</dbReference>
<reference evidence="12 13" key="1">
    <citation type="submission" date="2024-09" db="EMBL/GenBank/DDBJ databases">
        <title>Chromosome-scale assembly of Riccia sorocarpa.</title>
        <authorList>
            <person name="Paukszto L."/>
        </authorList>
    </citation>
    <scope>NUCLEOTIDE SEQUENCE [LARGE SCALE GENOMIC DNA]</scope>
    <source>
        <strain evidence="12">LP-2024</strain>
        <tissue evidence="12">Aerial parts of the thallus</tissue>
    </source>
</reference>
<feature type="region of interest" description="Disordered" evidence="9">
    <location>
        <begin position="286"/>
        <end position="315"/>
    </location>
</feature>
<dbReference type="InterPro" id="IPR015917">
    <property type="entry name" value="Pept_C14A"/>
</dbReference>
<dbReference type="GO" id="GO:0005783">
    <property type="term" value="C:endoplasmic reticulum"/>
    <property type="evidence" value="ECO:0007669"/>
    <property type="project" value="UniProtKB-SubCell"/>
</dbReference>
<evidence type="ECO:0000256" key="3">
    <source>
        <dbReference type="ARBA" id="ARBA00004370"/>
    </source>
</evidence>
<keyword evidence="13" id="KW-1185">Reference proteome</keyword>
<evidence type="ECO:0000313" key="12">
    <source>
        <dbReference type="EMBL" id="KAL3692082.1"/>
    </source>
</evidence>
<dbReference type="InterPro" id="IPR001309">
    <property type="entry name" value="Pept_C14_p20"/>
</dbReference>
<comment type="similarity">
    <text evidence="4 8">Belongs to the peptidase C14A family.</text>
</comment>
<feature type="domain" description="Caspase family p20" evidence="11">
    <location>
        <begin position="587"/>
        <end position="694"/>
    </location>
</feature>
<keyword evidence="6" id="KW-0496">Mitochondrion</keyword>
<protein>
    <submittedName>
        <fullName evidence="12">Uncharacterized protein</fullName>
    </submittedName>
</protein>
<evidence type="ECO:0000256" key="8">
    <source>
        <dbReference type="RuleBase" id="RU003971"/>
    </source>
</evidence>
<sequence>MERQKPRKLNDSVYEFYSVEDYKLEIVAFHGLCFSTYENAYITTWQDKDEGCWLRYFIAKKCPEARVLSVSYDSCAKKTDEAGRMTFSNLGRILVQDLIHLAKVGQRGCPVVLIGYCLGGLVIEQLCIEAEKQYEQAPDGASKGRLDEFLTNVRSVLSLDTPHAGSTLADYLREEHQCEGPVLEYLSKSSSSLSSLTREFDSLAFEREWERFICWYCCATKVWDCITISTTGLEVVTESSARRDDRHFLTVEADHSGKAISTAWNHLVGVWDNLQETMETIMKRMELPPHRPSTKSSEVVKQKAPEGEPKEKRETDELYVMYEPDNKVELELIFFPGTASDGAYRSTWMSKDGKDCWLQTWLPKVIPTARILAVSLLATDETEFDLERNCENLIGVITSYHQRAGWCPLILVGHCKGGLVIKKLCNTIKEKAAKNTTDADQLQGFLRSVRGFAYYGTSHAGYDSEDSSSDISSKDVGRLNTAFEQFITSYGCKELALGETRPTQLYSSKPVIVDESSASHGIQRNSFFPVAADHISICKPESPLSNSFLYLEHFIHTTMHEVQYRNLNVRRKKLRGLALVVSMEEGRPGGDIDRRRFVDMADYIKFSPIAIVDQSAEDLRKIIQRVLRAVDNEDECILCCVCAHGFISGGKQFIYDKKEVPVELISAVLEPIIACPKLVGKPKVFVINACREADVRKSYQIMSEAVVPKPDQFMPEAEDCLLMYSCLPGEKAWRRQTGYEKGTLFVGEVTDQVKWLYLTTDVQDIFAEVERRVPELAERLEKKQVPKIHSTLSKRLSWRPR</sequence>
<accession>A0ABD3HNZ0</accession>
<dbReference type="Proteomes" id="UP001633002">
    <property type="component" value="Unassembled WGS sequence"/>
</dbReference>
<dbReference type="Gene3D" id="3.40.50.1460">
    <property type="match status" value="1"/>
</dbReference>
<evidence type="ECO:0000256" key="4">
    <source>
        <dbReference type="ARBA" id="ARBA00010134"/>
    </source>
</evidence>
<dbReference type="PANTHER" id="PTHR48182">
    <property type="entry name" value="PROTEIN SERAC1"/>
    <property type="match status" value="1"/>
</dbReference>
<dbReference type="InterPro" id="IPR011600">
    <property type="entry name" value="Pept_C14_caspase"/>
</dbReference>
<dbReference type="GO" id="GO:0016020">
    <property type="term" value="C:membrane"/>
    <property type="evidence" value="ECO:0007669"/>
    <property type="project" value="UniProtKB-SubCell"/>
</dbReference>
<evidence type="ECO:0000256" key="2">
    <source>
        <dbReference type="ARBA" id="ARBA00004240"/>
    </source>
</evidence>
<evidence type="ECO:0000256" key="5">
    <source>
        <dbReference type="ARBA" id="ARBA00022824"/>
    </source>
</evidence>
<dbReference type="SUPFAM" id="SSF52129">
    <property type="entry name" value="Caspase-like"/>
    <property type="match status" value="1"/>
</dbReference>
<dbReference type="InterPro" id="IPR029030">
    <property type="entry name" value="Caspase-like_dom_sf"/>
</dbReference>
<dbReference type="GO" id="GO:0005739">
    <property type="term" value="C:mitochondrion"/>
    <property type="evidence" value="ECO:0007669"/>
    <property type="project" value="UniProtKB-SubCell"/>
</dbReference>
<evidence type="ECO:0000256" key="1">
    <source>
        <dbReference type="ARBA" id="ARBA00004173"/>
    </source>
</evidence>
<evidence type="ECO:0000256" key="6">
    <source>
        <dbReference type="ARBA" id="ARBA00023128"/>
    </source>
</evidence>
<evidence type="ECO:0000259" key="10">
    <source>
        <dbReference type="PROSITE" id="PS50207"/>
    </source>
</evidence>
<evidence type="ECO:0000256" key="9">
    <source>
        <dbReference type="SAM" id="MobiDB-lite"/>
    </source>
</evidence>
<name>A0ABD3HNZ0_9MARC</name>
<dbReference type="InterPro" id="IPR029058">
    <property type="entry name" value="AB_hydrolase_fold"/>
</dbReference>
<dbReference type="EMBL" id="JBJQOH010000003">
    <property type="protein sequence ID" value="KAL3692082.1"/>
    <property type="molecule type" value="Genomic_DNA"/>
</dbReference>
<dbReference type="PANTHER" id="PTHR48182:SF2">
    <property type="entry name" value="PROTEIN SERAC1"/>
    <property type="match status" value="1"/>
</dbReference>
<feature type="compositionally biased region" description="Basic and acidic residues" evidence="9">
    <location>
        <begin position="298"/>
        <end position="315"/>
    </location>
</feature>
<feature type="domain" description="Caspase family p10" evidence="10">
    <location>
        <begin position="710"/>
        <end position="800"/>
    </location>
</feature>
<gene>
    <name evidence="12" type="ORF">R1sor_005733</name>
</gene>
<comment type="subcellular location">
    <subcellularLocation>
        <location evidence="2">Endoplasmic reticulum</location>
    </subcellularLocation>
    <subcellularLocation>
        <location evidence="3">Membrane</location>
    </subcellularLocation>
    <subcellularLocation>
        <location evidence="1">Mitochondrion</location>
    </subcellularLocation>
</comment>
<dbReference type="Pfam" id="PF00656">
    <property type="entry name" value="Peptidase_C14"/>
    <property type="match status" value="1"/>
</dbReference>
<dbReference type="PROSITE" id="PS50207">
    <property type="entry name" value="CASPASE_P10"/>
    <property type="match status" value="1"/>
</dbReference>
<keyword evidence="5" id="KW-0256">Endoplasmic reticulum</keyword>